<accession>A0A9D1D946</accession>
<dbReference type="EMBL" id="DVGK01000098">
    <property type="protein sequence ID" value="HIR13965.1"/>
    <property type="molecule type" value="Genomic_DNA"/>
</dbReference>
<dbReference type="PANTHER" id="PTHR35579:SF3">
    <property type="entry name" value="CRISPR SYSTEM CMS ENDORIBONUCLEASE CSM3"/>
    <property type="match status" value="1"/>
</dbReference>
<feature type="domain" description="CRISPR type III-associated protein" evidence="2">
    <location>
        <begin position="11"/>
        <end position="176"/>
    </location>
</feature>
<proteinExistence type="predicted"/>
<dbReference type="PANTHER" id="PTHR35579">
    <property type="entry name" value="CRISPR SYSTEM CMS ENDORIBONUCLEASE CSM3"/>
    <property type="match status" value="1"/>
</dbReference>
<dbReference type="Proteomes" id="UP000886757">
    <property type="component" value="Unassembled WGS sequence"/>
</dbReference>
<organism evidence="3 4">
    <name type="scientific">Candidatus Choladousia intestinavium</name>
    <dbReference type="NCBI Taxonomy" id="2840727"/>
    <lineage>
        <taxon>Bacteria</taxon>
        <taxon>Bacillati</taxon>
        <taxon>Bacillota</taxon>
        <taxon>Clostridia</taxon>
        <taxon>Lachnospirales</taxon>
        <taxon>Lachnospiraceae</taxon>
        <taxon>Lachnospiraceae incertae sedis</taxon>
        <taxon>Candidatus Choladousia</taxon>
    </lineage>
</organism>
<reference evidence="3" key="2">
    <citation type="journal article" date="2021" name="PeerJ">
        <title>Extensive microbial diversity within the chicken gut microbiome revealed by metagenomics and culture.</title>
        <authorList>
            <person name="Gilroy R."/>
            <person name="Ravi A."/>
            <person name="Getino M."/>
            <person name="Pursley I."/>
            <person name="Horton D.L."/>
            <person name="Alikhan N.F."/>
            <person name="Baker D."/>
            <person name="Gharbi K."/>
            <person name="Hall N."/>
            <person name="Watson M."/>
            <person name="Adriaenssens E.M."/>
            <person name="Foster-Nyarko E."/>
            <person name="Jarju S."/>
            <person name="Secka A."/>
            <person name="Antonio M."/>
            <person name="Oren A."/>
            <person name="Chaudhuri R.R."/>
            <person name="La Ragione R."/>
            <person name="Hildebrand F."/>
            <person name="Pallen M.J."/>
        </authorList>
    </citation>
    <scope>NUCLEOTIDE SEQUENCE</scope>
    <source>
        <strain evidence="3">ChiSjej4B22-8148</strain>
    </source>
</reference>
<dbReference type="InterPro" id="IPR005537">
    <property type="entry name" value="RAMP_III_fam"/>
</dbReference>
<gene>
    <name evidence="3" type="ORF">IAB31_08595</name>
</gene>
<comment type="caution">
    <text evidence="3">The sequence shown here is derived from an EMBL/GenBank/DDBJ whole genome shotgun (WGS) entry which is preliminary data.</text>
</comment>
<keyword evidence="1" id="KW-0051">Antiviral defense</keyword>
<dbReference type="CDD" id="cd09726">
    <property type="entry name" value="RAMP_I_III"/>
    <property type="match status" value="2"/>
</dbReference>
<dbReference type="AlphaFoldDB" id="A0A9D1D946"/>
<sequence length="478" mass="53498">MKRIIKYYKITFTLASPLAMGSGENNLTDSDIIRDSRGLPYIPGTALAGVYRRIFHRDTAKKYFGKELTKKIIDESSEKGMNLLTDSAVRVYDAHLLNPEKRVIGKRDMVALDEYKTAIEGAKFDFEILEPGVTFVTYIEQTMEKEEQQYVSDEIAAAWLAGKITLGAKTKRGYGKTEGVKAESWIFHLGESEELERWLDFDMYSGSMPEKVFGVCKESSEKLPSCLSALMSGTEVYRQMAEIYQKQEIRLAEESVCRIRLELKQQGGLSIRQYSTDVDEADYKQLTRKGGTSEEGQEAIEGVPVIPGTSWAGAFRAHMSRLEPEFSRGNLAEKIFGSAKEKGQDSQRSRIRFSESSLRGGLWVTYTRNAIDRFTGGAVDGALYTEKTYFNGSTSLEIDCDFNSLEKEDREEFARIMAGAILDLHNGYLSVGGLTAVGRGLFRVTKLQAGGTEISLSEERSESLYFKLVDAIAGKEEQ</sequence>
<evidence type="ECO:0000313" key="3">
    <source>
        <dbReference type="EMBL" id="HIR13965.1"/>
    </source>
</evidence>
<evidence type="ECO:0000259" key="2">
    <source>
        <dbReference type="Pfam" id="PF03787"/>
    </source>
</evidence>
<dbReference type="Pfam" id="PF03787">
    <property type="entry name" value="RAMPs"/>
    <property type="match status" value="2"/>
</dbReference>
<reference evidence="3" key="1">
    <citation type="submission" date="2020-10" db="EMBL/GenBank/DDBJ databases">
        <authorList>
            <person name="Gilroy R."/>
        </authorList>
    </citation>
    <scope>NUCLEOTIDE SEQUENCE</scope>
    <source>
        <strain evidence="3">ChiSjej4B22-8148</strain>
    </source>
</reference>
<feature type="domain" description="CRISPR type III-associated protein" evidence="2">
    <location>
        <begin position="300"/>
        <end position="443"/>
    </location>
</feature>
<dbReference type="GO" id="GO:0051607">
    <property type="term" value="P:defense response to virus"/>
    <property type="evidence" value="ECO:0007669"/>
    <property type="project" value="UniProtKB-KW"/>
</dbReference>
<protein>
    <recommendedName>
        <fullName evidence="2">CRISPR type III-associated protein domain-containing protein</fullName>
    </recommendedName>
</protein>
<evidence type="ECO:0000313" key="4">
    <source>
        <dbReference type="Proteomes" id="UP000886757"/>
    </source>
</evidence>
<name>A0A9D1D946_9FIRM</name>
<dbReference type="InterPro" id="IPR052216">
    <property type="entry name" value="CRISPR_Csm3_endoribonuclease"/>
</dbReference>
<evidence type="ECO:0000256" key="1">
    <source>
        <dbReference type="ARBA" id="ARBA00023118"/>
    </source>
</evidence>